<feature type="region of interest" description="Disordered" evidence="4">
    <location>
        <begin position="14"/>
        <end position="42"/>
    </location>
</feature>
<feature type="compositionally biased region" description="Gly residues" evidence="4">
    <location>
        <begin position="414"/>
        <end position="423"/>
    </location>
</feature>
<name>A0A8J4Y444_CHIOP</name>
<feature type="compositionally biased region" description="Basic residues" evidence="4">
    <location>
        <begin position="307"/>
        <end position="318"/>
    </location>
</feature>
<comment type="caution">
    <text evidence="6">The sequence shown here is derived from an EMBL/GenBank/DDBJ whole genome shotgun (WGS) entry which is preliminary data.</text>
</comment>
<proteinExistence type="inferred from homology"/>
<dbReference type="GO" id="GO:0042393">
    <property type="term" value="F:histone binding"/>
    <property type="evidence" value="ECO:0007669"/>
    <property type="project" value="TreeGrafter"/>
</dbReference>
<dbReference type="PANTHER" id="PTHR22691:SF8">
    <property type="entry name" value="PROTEIN SPT2 HOMOLOG"/>
    <property type="match status" value="1"/>
</dbReference>
<dbReference type="OrthoDB" id="6259853at2759"/>
<feature type="compositionally biased region" description="Acidic residues" evidence="4">
    <location>
        <begin position="538"/>
        <end position="559"/>
    </location>
</feature>
<feature type="domain" description="SPT2 homolog N-terminal" evidence="5">
    <location>
        <begin position="1"/>
        <end position="95"/>
    </location>
</feature>
<feature type="compositionally biased region" description="Basic and acidic residues" evidence="4">
    <location>
        <begin position="228"/>
        <end position="306"/>
    </location>
</feature>
<feature type="compositionally biased region" description="Polar residues" evidence="4">
    <location>
        <begin position="205"/>
        <end position="214"/>
    </location>
</feature>
<feature type="compositionally biased region" description="Basic and acidic residues" evidence="4">
    <location>
        <begin position="349"/>
        <end position="378"/>
    </location>
</feature>
<organism evidence="6 7">
    <name type="scientific">Chionoecetes opilio</name>
    <name type="common">Atlantic snow crab</name>
    <name type="synonym">Cancer opilio</name>
    <dbReference type="NCBI Taxonomy" id="41210"/>
    <lineage>
        <taxon>Eukaryota</taxon>
        <taxon>Metazoa</taxon>
        <taxon>Ecdysozoa</taxon>
        <taxon>Arthropoda</taxon>
        <taxon>Crustacea</taxon>
        <taxon>Multicrustacea</taxon>
        <taxon>Malacostraca</taxon>
        <taxon>Eumalacostraca</taxon>
        <taxon>Eucarida</taxon>
        <taxon>Decapoda</taxon>
        <taxon>Pleocyemata</taxon>
        <taxon>Brachyura</taxon>
        <taxon>Eubrachyura</taxon>
        <taxon>Majoidea</taxon>
        <taxon>Majidae</taxon>
        <taxon>Chionoecetes</taxon>
    </lineage>
</organism>
<evidence type="ECO:0000313" key="7">
    <source>
        <dbReference type="Proteomes" id="UP000770661"/>
    </source>
</evidence>
<feature type="region of interest" description="Disordered" evidence="4">
    <location>
        <begin position="171"/>
        <end position="610"/>
    </location>
</feature>
<dbReference type="GO" id="GO:0006360">
    <property type="term" value="P:transcription by RNA polymerase I"/>
    <property type="evidence" value="ECO:0007669"/>
    <property type="project" value="TreeGrafter"/>
</dbReference>
<evidence type="ECO:0000259" key="5">
    <source>
        <dbReference type="Pfam" id="PF22878"/>
    </source>
</evidence>
<evidence type="ECO:0000313" key="6">
    <source>
        <dbReference type="EMBL" id="KAG0721163.1"/>
    </source>
</evidence>
<reference evidence="6" key="1">
    <citation type="submission" date="2020-07" db="EMBL/GenBank/DDBJ databases">
        <title>The High-quality genome of the commercially important snow crab, Chionoecetes opilio.</title>
        <authorList>
            <person name="Jeong J.-H."/>
            <person name="Ryu S."/>
        </authorList>
    </citation>
    <scope>NUCLEOTIDE SEQUENCE</scope>
    <source>
        <strain evidence="6">MADBK_172401_WGS</strain>
        <tissue evidence="6">Digestive gland</tissue>
    </source>
</reference>
<dbReference type="GO" id="GO:0006334">
    <property type="term" value="P:nucleosome assembly"/>
    <property type="evidence" value="ECO:0007669"/>
    <property type="project" value="TreeGrafter"/>
</dbReference>
<feature type="compositionally biased region" description="Acidic residues" evidence="4">
    <location>
        <begin position="580"/>
        <end position="589"/>
    </location>
</feature>
<evidence type="ECO:0000256" key="4">
    <source>
        <dbReference type="SAM" id="MobiDB-lite"/>
    </source>
</evidence>
<dbReference type="Pfam" id="PF08243">
    <property type="entry name" value="SPT2"/>
    <property type="match status" value="1"/>
</dbReference>
<feature type="compositionally biased region" description="Basic and acidic residues" evidence="4">
    <location>
        <begin position="172"/>
        <end position="181"/>
    </location>
</feature>
<dbReference type="GO" id="GO:0003677">
    <property type="term" value="F:DNA binding"/>
    <property type="evidence" value="ECO:0007669"/>
    <property type="project" value="TreeGrafter"/>
</dbReference>
<feature type="compositionally biased region" description="Basic and acidic residues" evidence="4">
    <location>
        <begin position="596"/>
        <end position="609"/>
    </location>
</feature>
<gene>
    <name evidence="6" type="ORF">GWK47_046995</name>
</gene>
<dbReference type="EMBL" id="JACEEZ010011667">
    <property type="protein sequence ID" value="KAG0721163.1"/>
    <property type="molecule type" value="Genomic_DNA"/>
</dbReference>
<feature type="compositionally biased region" description="Basic and acidic residues" evidence="4">
    <location>
        <begin position="565"/>
        <end position="579"/>
    </location>
</feature>
<dbReference type="InterPro" id="IPR013256">
    <property type="entry name" value="Chromatin_SPT2"/>
</dbReference>
<evidence type="ECO:0000256" key="1">
    <source>
        <dbReference type="ARBA" id="ARBA00006461"/>
    </source>
</evidence>
<protein>
    <recommendedName>
        <fullName evidence="2">Protein SPT2 homolog</fullName>
    </recommendedName>
</protein>
<evidence type="ECO:0000256" key="3">
    <source>
        <dbReference type="ARBA" id="ARBA00023054"/>
    </source>
</evidence>
<keyword evidence="7" id="KW-1185">Reference proteome</keyword>
<comment type="similarity">
    <text evidence="1">Belongs to the SPT2 family.</text>
</comment>
<dbReference type="Proteomes" id="UP000770661">
    <property type="component" value="Unassembled WGS sequence"/>
</dbReference>
<dbReference type="Pfam" id="PF22878">
    <property type="entry name" value="SPT2_N"/>
    <property type="match status" value="1"/>
</dbReference>
<sequence length="636" mass="73456">MDFSYLLELAKGNDQTNKKEASVSRFSTKVSRPKKERPGPKVEAVKAVIDKIVVDKVKENEEARKKKEASCNLLKLRAQDRKSNKRVRAMINMSKGASKSVLDDAKDITEAKGEEQCDEDDYGYESNMSQQIFSKLANTYASLPEDDKLKFVHTNKKGNIDDIKSRVMNTLKKVEEEENGPRKRKRRRHADAEEDDFINDGDSYAGTTKNSRVSSGHKYVNVNLTNYKSDKFSQFKYGHESSKDKQENSKEETKEKEKTKEKSREKDRRKEDRSKEDRSKEDRSKEDRRKEDKSKEDRSKEDIEKEKRKKKAREKAKARAAPPPMSFEELLRVAQKKHKEAPLLPPKEVLQRDKDKDKKKEPERPLTAKEKEEMEEVRRRKLRRMGKLPPERKVSEVETEAEKQRKGEKKPGKGENGSGGGGASKLKKALEAPMPPPPPPDRSKYFAVPFSQNQKPRDPPAPTRESRPPQSVRSQGPSRPEPPFREPNKPQRPAGAPPREPQYPRDTRPAPRGRPGPPRPQKRPPRPPSPPGKKRIESDDEEEEDYDSEMDDFIDDGEAGVDISSEIKRMFGYDRSKYQDEDDDCDDMEASYSQMQKEERISAKLGLKEDLEDIQREEEEKKLKMQRLKQAKKSRR</sequence>
<feature type="compositionally biased region" description="Basic and acidic residues" evidence="4">
    <location>
        <begin position="389"/>
        <end position="413"/>
    </location>
</feature>
<keyword evidence="3" id="KW-0175">Coiled coil</keyword>
<evidence type="ECO:0000256" key="2">
    <source>
        <dbReference type="ARBA" id="ARBA00013786"/>
    </source>
</evidence>
<dbReference type="PANTHER" id="PTHR22691">
    <property type="entry name" value="YEAST SPT2-RELATED"/>
    <property type="match status" value="1"/>
</dbReference>
<dbReference type="AlphaFoldDB" id="A0A8J4Y444"/>
<feature type="compositionally biased region" description="Polar residues" evidence="4">
    <location>
        <begin position="468"/>
        <end position="477"/>
    </location>
</feature>
<dbReference type="InterPro" id="IPR054552">
    <property type="entry name" value="SPT2_N"/>
</dbReference>
<accession>A0A8J4Y444</accession>
<dbReference type="SMART" id="SM00784">
    <property type="entry name" value="SPT2"/>
    <property type="match status" value="1"/>
</dbReference>
<dbReference type="GO" id="GO:0005730">
    <property type="term" value="C:nucleolus"/>
    <property type="evidence" value="ECO:0007669"/>
    <property type="project" value="TreeGrafter"/>
</dbReference>